<reference evidence="1 2" key="1">
    <citation type="journal article" date="2015" name="Genome Biol. Evol.">
        <title>Comparative Genomics of a Bacterivorous Green Alga Reveals Evolutionary Causalities and Consequences of Phago-Mixotrophic Mode of Nutrition.</title>
        <authorList>
            <person name="Burns J.A."/>
            <person name="Paasch A."/>
            <person name="Narechania A."/>
            <person name="Kim E."/>
        </authorList>
    </citation>
    <scope>NUCLEOTIDE SEQUENCE [LARGE SCALE GENOMIC DNA]</scope>
    <source>
        <strain evidence="1 2">PLY_AMNH</strain>
    </source>
</reference>
<dbReference type="EMBL" id="LGRX02002187">
    <property type="protein sequence ID" value="KAK3284722.1"/>
    <property type="molecule type" value="Genomic_DNA"/>
</dbReference>
<sequence length="453" mass="51870">MEHAQIYCVFMTLMHKVQELHITERLCSLLGIDPLALQLCVPVASLRCQIAERHQIKAAAESLKKARQARKNLLADREDASEPFERLLGTAAVMAFLQVYQMVRSDQLERQHVELDKMAWDLPNERSYLWYLDIFSGLMTTIKNKAGWYHSRILWSLVFMQNTNGSFEISPNLAAVLCAGDTSYLITDKPTGRQAANPKLAIRQFLFPLFASLEGKATARPLRRRVATFLKAPCHPIGGNSKALRCWGPHQYFLRAAYIPEDTLKQSTPPELFVLFPDVGLAHRIWATMCAVERIKQLPFEWIINPEDPPRERRTLTEIANTYIDNQFRTMELNPAISLMLITMTEEVEASKTFKRLRKMRSGTIARGRQGSVEKKVRHKAKEAVEAWVKVHVLAMARLKRYVQMNLEQECSAAREQPVVSVRERRDELWKRTKANPPTARVISIRPPPGPCT</sequence>
<accession>A0AAE0GUW2</accession>
<dbReference type="Proteomes" id="UP001190700">
    <property type="component" value="Unassembled WGS sequence"/>
</dbReference>
<evidence type="ECO:0000313" key="1">
    <source>
        <dbReference type="EMBL" id="KAK3284722.1"/>
    </source>
</evidence>
<protein>
    <submittedName>
        <fullName evidence="1">Uncharacterized protein</fullName>
    </submittedName>
</protein>
<name>A0AAE0GUW2_9CHLO</name>
<keyword evidence="2" id="KW-1185">Reference proteome</keyword>
<comment type="caution">
    <text evidence="1">The sequence shown here is derived from an EMBL/GenBank/DDBJ whole genome shotgun (WGS) entry which is preliminary data.</text>
</comment>
<proteinExistence type="predicted"/>
<dbReference type="AlphaFoldDB" id="A0AAE0GUW2"/>
<evidence type="ECO:0000313" key="2">
    <source>
        <dbReference type="Proteomes" id="UP001190700"/>
    </source>
</evidence>
<gene>
    <name evidence="1" type="ORF">CYMTET_7639</name>
</gene>
<organism evidence="1 2">
    <name type="scientific">Cymbomonas tetramitiformis</name>
    <dbReference type="NCBI Taxonomy" id="36881"/>
    <lineage>
        <taxon>Eukaryota</taxon>
        <taxon>Viridiplantae</taxon>
        <taxon>Chlorophyta</taxon>
        <taxon>Pyramimonadophyceae</taxon>
        <taxon>Pyramimonadales</taxon>
        <taxon>Pyramimonadaceae</taxon>
        <taxon>Cymbomonas</taxon>
    </lineage>
</organism>